<dbReference type="OrthoDB" id="284184at2759"/>
<accession>M2M8N2</accession>
<dbReference type="HOGENOM" id="CLU_020336_7_0_1"/>
<dbReference type="GO" id="GO:0047372">
    <property type="term" value="F:monoacylglycerol lipase activity"/>
    <property type="evidence" value="ECO:0007669"/>
    <property type="project" value="TreeGrafter"/>
</dbReference>
<dbReference type="GeneID" id="19117503"/>
<sequence length="330" mass="37534">MEHLQEKHLTTTRNLHYRYYTSPTPTTTTTTAPNQPALLLLHGWPDSALLWQPLLPHLLPLPHRLIIPDLLGYGGTSKPTSVPLYNYRLMLQDLLEILHAEGVTTILPIGHDFGCWLIFKLQNLHPSLCVAAVHIGIAYAPPLSQRLDPATLIDTLNTLTTHQVGYPRYSYFHLFTSPRAPSLFARNPRSVWHVLHGDAEDWTKHIFCTPDAMQNFLASSSTDVPLKPYAQNAALYSEWHSNLQTPEDWEASFCWYNAFARESVQMEEDLRVGREKWVLERPVLSVMCRGDGVNPPETLEEAKQAGWLPQGREVVLECGHWCTYEAPEEV</sequence>
<dbReference type="GO" id="GO:0016020">
    <property type="term" value="C:membrane"/>
    <property type="evidence" value="ECO:0007669"/>
    <property type="project" value="TreeGrafter"/>
</dbReference>
<evidence type="ECO:0000313" key="2">
    <source>
        <dbReference type="EMBL" id="EMC92756.1"/>
    </source>
</evidence>
<dbReference type="SUPFAM" id="SSF53474">
    <property type="entry name" value="alpha/beta-Hydrolases"/>
    <property type="match status" value="1"/>
</dbReference>
<name>M2M8N2_BAUPA</name>
<dbReference type="PRINTS" id="PR00412">
    <property type="entry name" value="EPOXHYDRLASE"/>
</dbReference>
<dbReference type="PANTHER" id="PTHR43798:SF33">
    <property type="entry name" value="HYDROLASE, PUTATIVE (AFU_ORTHOLOGUE AFUA_2G14860)-RELATED"/>
    <property type="match status" value="1"/>
</dbReference>
<feature type="non-terminal residue" evidence="2">
    <location>
        <position position="330"/>
    </location>
</feature>
<dbReference type="EMBL" id="KB445561">
    <property type="protein sequence ID" value="EMC92756.1"/>
    <property type="molecule type" value="Genomic_DNA"/>
</dbReference>
<evidence type="ECO:0000259" key="1">
    <source>
        <dbReference type="Pfam" id="PF00561"/>
    </source>
</evidence>
<gene>
    <name evidence="2" type="ORF">BAUCODRAFT_96023</name>
</gene>
<evidence type="ECO:0000313" key="3">
    <source>
        <dbReference type="Proteomes" id="UP000011761"/>
    </source>
</evidence>
<protein>
    <recommendedName>
        <fullName evidence="1">AB hydrolase-1 domain-containing protein</fullName>
    </recommendedName>
</protein>
<dbReference type="InterPro" id="IPR000073">
    <property type="entry name" value="AB_hydrolase_1"/>
</dbReference>
<dbReference type="Proteomes" id="UP000011761">
    <property type="component" value="Unassembled WGS sequence"/>
</dbReference>
<proteinExistence type="predicted"/>
<dbReference type="AlphaFoldDB" id="M2M8N2"/>
<dbReference type="InterPro" id="IPR050266">
    <property type="entry name" value="AB_hydrolase_sf"/>
</dbReference>
<dbReference type="InterPro" id="IPR029058">
    <property type="entry name" value="AB_hydrolase_fold"/>
</dbReference>
<dbReference type="RefSeq" id="XP_007680097.1">
    <property type="nucleotide sequence ID" value="XM_007681907.1"/>
</dbReference>
<keyword evidence="3" id="KW-1185">Reference proteome</keyword>
<dbReference type="GO" id="GO:0046464">
    <property type="term" value="P:acylglycerol catabolic process"/>
    <property type="evidence" value="ECO:0007669"/>
    <property type="project" value="TreeGrafter"/>
</dbReference>
<feature type="domain" description="AB hydrolase-1" evidence="1">
    <location>
        <begin position="36"/>
        <end position="325"/>
    </location>
</feature>
<dbReference type="PANTHER" id="PTHR43798">
    <property type="entry name" value="MONOACYLGLYCEROL LIPASE"/>
    <property type="match status" value="1"/>
</dbReference>
<dbReference type="InterPro" id="IPR000639">
    <property type="entry name" value="Epox_hydrolase-like"/>
</dbReference>
<dbReference type="Pfam" id="PF00561">
    <property type="entry name" value="Abhydrolase_1"/>
    <property type="match status" value="1"/>
</dbReference>
<organism evidence="2 3">
    <name type="scientific">Baudoinia panamericana (strain UAMH 10762)</name>
    <name type="common">Angels' share fungus</name>
    <name type="synonym">Baudoinia compniacensis (strain UAMH 10762)</name>
    <dbReference type="NCBI Taxonomy" id="717646"/>
    <lineage>
        <taxon>Eukaryota</taxon>
        <taxon>Fungi</taxon>
        <taxon>Dikarya</taxon>
        <taxon>Ascomycota</taxon>
        <taxon>Pezizomycotina</taxon>
        <taxon>Dothideomycetes</taxon>
        <taxon>Dothideomycetidae</taxon>
        <taxon>Mycosphaerellales</taxon>
        <taxon>Teratosphaeriaceae</taxon>
        <taxon>Baudoinia</taxon>
    </lineage>
</organism>
<reference evidence="2 3" key="1">
    <citation type="journal article" date="2012" name="PLoS Pathog.">
        <title>Diverse lifestyles and strategies of plant pathogenesis encoded in the genomes of eighteen Dothideomycetes fungi.</title>
        <authorList>
            <person name="Ohm R.A."/>
            <person name="Feau N."/>
            <person name="Henrissat B."/>
            <person name="Schoch C.L."/>
            <person name="Horwitz B.A."/>
            <person name="Barry K.W."/>
            <person name="Condon B.J."/>
            <person name="Copeland A.C."/>
            <person name="Dhillon B."/>
            <person name="Glaser F."/>
            <person name="Hesse C.N."/>
            <person name="Kosti I."/>
            <person name="LaButti K."/>
            <person name="Lindquist E.A."/>
            <person name="Lucas S."/>
            <person name="Salamov A.A."/>
            <person name="Bradshaw R.E."/>
            <person name="Ciuffetti L."/>
            <person name="Hamelin R.C."/>
            <person name="Kema G.H.J."/>
            <person name="Lawrence C."/>
            <person name="Scott J.A."/>
            <person name="Spatafora J.W."/>
            <person name="Turgeon B.G."/>
            <person name="de Wit P.J.G.M."/>
            <person name="Zhong S."/>
            <person name="Goodwin S.B."/>
            <person name="Grigoriev I.V."/>
        </authorList>
    </citation>
    <scope>NUCLEOTIDE SEQUENCE [LARGE SCALE GENOMIC DNA]</scope>
    <source>
        <strain evidence="2 3">UAMH 10762</strain>
    </source>
</reference>
<dbReference type="Gene3D" id="3.40.50.1820">
    <property type="entry name" value="alpha/beta hydrolase"/>
    <property type="match status" value="1"/>
</dbReference>
<dbReference type="eggNOG" id="KOG4178">
    <property type="taxonomic scope" value="Eukaryota"/>
</dbReference>
<dbReference type="OMA" id="GYTWIAV"/>
<dbReference type="KEGG" id="bcom:BAUCODRAFT_96023"/>
<dbReference type="STRING" id="717646.M2M8N2"/>